<gene>
    <name evidence="1" type="ORF">H4317_04985</name>
</gene>
<dbReference type="Proteomes" id="UP000515489">
    <property type="component" value="Chromosome"/>
</dbReference>
<dbReference type="EMBL" id="CP060202">
    <property type="protein sequence ID" value="QNH63166.1"/>
    <property type="molecule type" value="Genomic_DNA"/>
</dbReference>
<sequence length="191" mass="22249">MITIDQSQFLTNLRSTQAYCQHQLEQKEKVEWTGLRSTINPVCKDGEWFAHMPGPIDEKPIPWAEWNKKSDPYLHDSFVTLFCRQLEFKNTVSGKLSYSDVFRGKILVVEHGQNIPDGATEPETSGFFDEWDLPPIDTWFYNTYSEPNGGILFAWIPEKFVELTDKAIDIQFLNILHWFEKPSSWNESVII</sequence>
<evidence type="ECO:0000313" key="2">
    <source>
        <dbReference type="Proteomes" id="UP000515489"/>
    </source>
</evidence>
<accession>A0A7G7W9X3</accession>
<proteinExistence type="predicted"/>
<reference evidence="1 2" key="1">
    <citation type="submission" date="2020-08" db="EMBL/GenBank/DDBJ databases">
        <title>Hymenobacter sp. S2-20-2 genome sequencing.</title>
        <authorList>
            <person name="Jin L."/>
        </authorList>
    </citation>
    <scope>NUCLEOTIDE SEQUENCE [LARGE SCALE GENOMIC DNA]</scope>
    <source>
        <strain evidence="1 2">S2-20-2</strain>
    </source>
</reference>
<dbReference type="RefSeq" id="WP_185889047.1">
    <property type="nucleotide sequence ID" value="NZ_CP060202.1"/>
</dbReference>
<organism evidence="1 2">
    <name type="scientific">Hymenobacter sediminicola</name>
    <dbReference type="NCBI Taxonomy" id="2761579"/>
    <lineage>
        <taxon>Bacteria</taxon>
        <taxon>Pseudomonadati</taxon>
        <taxon>Bacteroidota</taxon>
        <taxon>Cytophagia</taxon>
        <taxon>Cytophagales</taxon>
        <taxon>Hymenobacteraceae</taxon>
        <taxon>Hymenobacter</taxon>
    </lineage>
</organism>
<dbReference type="KEGG" id="hsk:H4317_04985"/>
<evidence type="ECO:0000313" key="1">
    <source>
        <dbReference type="EMBL" id="QNH63166.1"/>
    </source>
</evidence>
<protein>
    <submittedName>
        <fullName evidence="1">Uncharacterized protein</fullName>
    </submittedName>
</protein>
<keyword evidence="2" id="KW-1185">Reference proteome</keyword>
<dbReference type="AlphaFoldDB" id="A0A7G7W9X3"/>
<name>A0A7G7W9X3_9BACT</name>